<dbReference type="PROSITE" id="PS50850">
    <property type="entry name" value="MFS"/>
    <property type="match status" value="1"/>
</dbReference>
<dbReference type="InterPro" id="IPR036259">
    <property type="entry name" value="MFS_trans_sf"/>
</dbReference>
<gene>
    <name evidence="8" type="ORF">GH975_06145</name>
</gene>
<feature type="transmembrane region" description="Helical" evidence="6">
    <location>
        <begin position="186"/>
        <end position="205"/>
    </location>
</feature>
<evidence type="ECO:0000256" key="1">
    <source>
        <dbReference type="ARBA" id="ARBA00004651"/>
    </source>
</evidence>
<sequence length="810" mass="85044">MPVTALCRPALSIAGFALLVMFGSLTVVAWMSFAKFETVYQRVFAEQYQVPLDEISAATSKLTRLGVAVANTQEVANILRSGLAMAPSAGAAGVYNSFGTLIAAQNQAGSDGTHVGVPGERLDAAFVAALQRASAGGVAIETDSGIVLAATMVGIEGEDIGGVFIAIDTATLSGPKEAAWHQAMKIASVLGLSAGALQLVVILGWGRRAFDLSNRHTVPIDRLKLQRKVLGLVLLTQCAALGAQLYADHQVFKAQLGPLITAKSDSAVVAMANKFELAVGYGVPLAKIPDAEATLQALVAQSPAIDLAEVSVGSVSLSAGSRRADDSYYRSARAIGEPGTGQANVYTNQSFAARTFNHLLFDLGTLGVVFLLASAEGFAFLSCIARSQRNRQAQVKPVSNSRADSLSPANEPAKLVAFPLFLYVLTEELTRSFLPRYAAGLYDGSWGISADLAASLPISAYMLVVATGTLASLLGATGRHTHHLFLLGSAVTLIGLLGTAVTQDYTQFVGFRCLSALGYAFVTLAFQNYISELPKGPQRKRALTAFISSVMLAAICGVSMGGVLVDHFGETGVFWLVSAIMVVAFMLGRRFIFRRQTADADGGSALTMRDFGMVFRSNDFLVHLGLVAIPSKMVLTGFLFYWVPLSLGPLALSPVDIARVMMMYFLVAVVVSKLSGMLADESVASQQRWIILGVVCTGVAPLLMLLEFSVITTTTSVMLLAAGQALANSAVANRMADSVAATPSAQVLGLFRVFERSGSVIGPILVGILIASVGFVDAAAGMGLIVLMAGVGLVIYYVLAWLGSKTVNHA</sequence>
<feature type="transmembrane region" description="Helical" evidence="6">
    <location>
        <begin position="691"/>
        <end position="711"/>
    </location>
</feature>
<dbReference type="GO" id="GO:0022857">
    <property type="term" value="F:transmembrane transporter activity"/>
    <property type="evidence" value="ECO:0007669"/>
    <property type="project" value="InterPro"/>
</dbReference>
<evidence type="ECO:0000313" key="8">
    <source>
        <dbReference type="EMBL" id="QGG80177.1"/>
    </source>
</evidence>
<feature type="transmembrane region" description="Helical" evidence="6">
    <location>
        <begin position="542"/>
        <end position="565"/>
    </location>
</feature>
<dbReference type="Pfam" id="PF07690">
    <property type="entry name" value="MFS_1"/>
    <property type="match status" value="1"/>
</dbReference>
<comment type="subcellular location">
    <subcellularLocation>
        <location evidence="1">Cell membrane</location>
        <topology evidence="1">Multi-pass membrane protein</topology>
    </subcellularLocation>
</comment>
<feature type="domain" description="Major facilitator superfamily (MFS) profile" evidence="7">
    <location>
        <begin position="412"/>
        <end position="807"/>
    </location>
</feature>
<evidence type="ECO:0000256" key="6">
    <source>
        <dbReference type="SAM" id="Phobius"/>
    </source>
</evidence>
<feature type="transmembrane region" description="Helical" evidence="6">
    <location>
        <begin position="12"/>
        <end position="33"/>
    </location>
</feature>
<feature type="transmembrane region" description="Helical" evidence="6">
    <location>
        <begin position="717"/>
        <end position="736"/>
    </location>
</feature>
<feature type="transmembrane region" description="Helical" evidence="6">
    <location>
        <begin position="509"/>
        <end position="530"/>
    </location>
</feature>
<feature type="transmembrane region" description="Helical" evidence="6">
    <location>
        <begin position="662"/>
        <end position="679"/>
    </location>
</feature>
<dbReference type="PANTHER" id="PTHR43124:SF3">
    <property type="entry name" value="CHLORAMPHENICOL EFFLUX PUMP RV0191"/>
    <property type="match status" value="1"/>
</dbReference>
<dbReference type="InterPro" id="IPR011701">
    <property type="entry name" value="MFS"/>
</dbReference>
<dbReference type="OrthoDB" id="7786710at2"/>
<keyword evidence="4 6" id="KW-1133">Transmembrane helix</keyword>
<dbReference type="KEGG" id="llp:GH975_06145"/>
<keyword evidence="5 6" id="KW-0472">Membrane</keyword>
<keyword evidence="9" id="KW-1185">Reference proteome</keyword>
<evidence type="ECO:0000256" key="3">
    <source>
        <dbReference type="ARBA" id="ARBA00022692"/>
    </source>
</evidence>
<dbReference type="GO" id="GO:0005886">
    <property type="term" value="C:plasma membrane"/>
    <property type="evidence" value="ECO:0007669"/>
    <property type="project" value="UniProtKB-SubCell"/>
</dbReference>
<evidence type="ECO:0000259" key="7">
    <source>
        <dbReference type="PROSITE" id="PS50850"/>
    </source>
</evidence>
<dbReference type="PANTHER" id="PTHR43124">
    <property type="entry name" value="PURINE EFFLUX PUMP PBUE"/>
    <property type="match status" value="1"/>
</dbReference>
<dbReference type="Gene3D" id="1.20.1250.20">
    <property type="entry name" value="MFS general substrate transporter like domains"/>
    <property type="match status" value="1"/>
</dbReference>
<dbReference type="InterPro" id="IPR020846">
    <property type="entry name" value="MFS_dom"/>
</dbReference>
<evidence type="ECO:0000256" key="4">
    <source>
        <dbReference type="ARBA" id="ARBA00022989"/>
    </source>
</evidence>
<proteinExistence type="predicted"/>
<feature type="transmembrane region" description="Helical" evidence="6">
    <location>
        <begin position="757"/>
        <end position="776"/>
    </location>
</feature>
<evidence type="ECO:0000313" key="9">
    <source>
        <dbReference type="Proteomes" id="UP000388235"/>
    </source>
</evidence>
<feature type="transmembrane region" description="Helical" evidence="6">
    <location>
        <begin position="571"/>
        <end position="588"/>
    </location>
</feature>
<feature type="transmembrane region" description="Helical" evidence="6">
    <location>
        <begin position="484"/>
        <end position="503"/>
    </location>
</feature>
<keyword evidence="3 6" id="KW-0812">Transmembrane</keyword>
<evidence type="ECO:0000256" key="2">
    <source>
        <dbReference type="ARBA" id="ARBA00022475"/>
    </source>
</evidence>
<dbReference type="Proteomes" id="UP000388235">
    <property type="component" value="Chromosome"/>
</dbReference>
<organism evidence="8 9">
    <name type="scientific">Litorivicinus lipolyticus</name>
    <dbReference type="NCBI Taxonomy" id="418701"/>
    <lineage>
        <taxon>Bacteria</taxon>
        <taxon>Pseudomonadati</taxon>
        <taxon>Pseudomonadota</taxon>
        <taxon>Gammaproteobacteria</taxon>
        <taxon>Oceanospirillales</taxon>
        <taxon>Litorivicinaceae</taxon>
        <taxon>Litorivicinus</taxon>
    </lineage>
</organism>
<feature type="transmembrane region" description="Helical" evidence="6">
    <location>
        <begin position="620"/>
        <end position="642"/>
    </location>
</feature>
<dbReference type="SUPFAM" id="SSF103473">
    <property type="entry name" value="MFS general substrate transporter"/>
    <property type="match status" value="1"/>
</dbReference>
<name>A0A5Q2QDV2_9GAMM</name>
<keyword evidence="2" id="KW-1003">Cell membrane</keyword>
<dbReference type="InterPro" id="IPR050189">
    <property type="entry name" value="MFS_Efflux_Transporters"/>
</dbReference>
<evidence type="ECO:0000256" key="5">
    <source>
        <dbReference type="ARBA" id="ARBA00023136"/>
    </source>
</evidence>
<feature type="transmembrane region" description="Helical" evidence="6">
    <location>
        <begin position="782"/>
        <end position="802"/>
    </location>
</feature>
<reference evidence="8 9" key="1">
    <citation type="submission" date="2019-11" db="EMBL/GenBank/DDBJ databases">
        <authorList>
            <person name="Khan S.A."/>
            <person name="Jeon C.O."/>
            <person name="Chun B.H."/>
        </authorList>
    </citation>
    <scope>NUCLEOTIDE SEQUENCE [LARGE SCALE GENOMIC DNA]</scope>
    <source>
        <strain evidence="8 9">IMCC 1097</strain>
    </source>
</reference>
<accession>A0A5Q2QDV2</accession>
<dbReference type="EMBL" id="CP045871">
    <property type="protein sequence ID" value="QGG80177.1"/>
    <property type="molecule type" value="Genomic_DNA"/>
</dbReference>
<dbReference type="AlphaFoldDB" id="A0A5Q2QDV2"/>
<feature type="transmembrane region" description="Helical" evidence="6">
    <location>
        <begin position="359"/>
        <end position="381"/>
    </location>
</feature>
<protein>
    <submittedName>
        <fullName evidence="8">MFS transporter</fullName>
    </submittedName>
</protein>